<dbReference type="AlphaFoldDB" id="A0A0E1X1W0"/>
<dbReference type="HOGENOM" id="CLU_2567168_0_0_5"/>
<dbReference type="EMBL" id="EQ999546">
    <property type="protein sequence ID" value="EEZ30234.1"/>
    <property type="molecule type" value="Genomic_DNA"/>
</dbReference>
<dbReference type="Proteomes" id="UP000004659">
    <property type="component" value="Unassembled WGS sequence"/>
</dbReference>
<name>A0A0E1X1W0_9HYPH</name>
<accession>A0A0E1X1W0</accession>
<proteinExistence type="predicted"/>
<reference evidence="1" key="1">
    <citation type="submission" date="2009-01" db="EMBL/GenBank/DDBJ databases">
        <title>The Genome Sequence of Brucella pinnipedialis M292/94/1.</title>
        <authorList>
            <consortium name="The Broad Institute Genome Sequencing Platform"/>
            <person name="Ward D."/>
            <person name="Young S.K."/>
            <person name="Kodira C.D."/>
            <person name="Zeng Q."/>
            <person name="Koehrsen M."/>
            <person name="Alvarado L."/>
            <person name="Berlin A."/>
            <person name="Borenstein D."/>
            <person name="Chen Z."/>
            <person name="Engels R."/>
            <person name="Freedman E."/>
            <person name="Gellesch M."/>
            <person name="Goldberg J."/>
            <person name="Griggs A."/>
            <person name="Gujja S."/>
            <person name="Heiman D."/>
            <person name="Hepburn T."/>
            <person name="Howarth C."/>
            <person name="Jen D."/>
            <person name="Larson L."/>
            <person name="Lewis B."/>
            <person name="Mehta T."/>
            <person name="Park D."/>
            <person name="Pearson M."/>
            <person name="Roberts A."/>
            <person name="Saif S."/>
            <person name="Shea T."/>
            <person name="Shenoy N."/>
            <person name="Sisk P."/>
            <person name="Stolte C."/>
            <person name="Sykes S."/>
            <person name="Walk T."/>
            <person name="White J."/>
            <person name="Yandava C."/>
            <person name="Whatmore A.M."/>
            <person name="Perrett L.L."/>
            <person name="O'Callaghan D."/>
            <person name="Nusbaum C."/>
            <person name="Galagan J."/>
            <person name="Birren B."/>
        </authorList>
    </citation>
    <scope>NUCLEOTIDE SEQUENCE [LARGE SCALE GENOMIC DNA]</scope>
    <source>
        <strain evidence="1">M292/94/1</strain>
    </source>
</reference>
<organism evidence="1">
    <name type="scientific">Brucella pinnipedialis M292/94/1</name>
    <dbReference type="NCBI Taxonomy" id="520462"/>
    <lineage>
        <taxon>Bacteria</taxon>
        <taxon>Pseudomonadati</taxon>
        <taxon>Pseudomonadota</taxon>
        <taxon>Alphaproteobacteria</taxon>
        <taxon>Hyphomicrobiales</taxon>
        <taxon>Brucellaceae</taxon>
        <taxon>Brucella/Ochrobactrum group</taxon>
        <taxon>Brucella</taxon>
    </lineage>
</organism>
<evidence type="ECO:0000313" key="1">
    <source>
        <dbReference type="EMBL" id="EEZ30234.1"/>
    </source>
</evidence>
<gene>
    <name evidence="1" type="ORF">BALG_00353</name>
</gene>
<protein>
    <submittedName>
        <fullName evidence="1">Uncharacterized protein</fullName>
    </submittedName>
</protein>
<sequence length="84" mass="9120">MTLNFYYKLNKVLCELPATRNIKKRPGNIRGATRLLGGERGREGDKAAMPGRQASYWQNPSCGNKAAGALFISKVSGLAVCETC</sequence>